<keyword evidence="2" id="KW-1185">Reference proteome</keyword>
<dbReference type="EMBL" id="CM055732">
    <property type="protein sequence ID" value="KAJ8010987.1"/>
    <property type="molecule type" value="Genomic_DNA"/>
</dbReference>
<evidence type="ECO:0000313" key="1">
    <source>
        <dbReference type="EMBL" id="KAJ8010987.1"/>
    </source>
</evidence>
<gene>
    <name evidence="1" type="ORF">DPEC_G00053530</name>
</gene>
<reference evidence="1" key="1">
    <citation type="submission" date="2021-05" db="EMBL/GenBank/DDBJ databases">
        <authorList>
            <person name="Pan Q."/>
            <person name="Jouanno E."/>
            <person name="Zahm M."/>
            <person name="Klopp C."/>
            <person name="Cabau C."/>
            <person name="Louis A."/>
            <person name="Berthelot C."/>
            <person name="Parey E."/>
            <person name="Roest Crollius H."/>
            <person name="Montfort J."/>
            <person name="Robinson-Rechavi M."/>
            <person name="Bouchez O."/>
            <person name="Lampietro C."/>
            <person name="Lopez Roques C."/>
            <person name="Donnadieu C."/>
            <person name="Postlethwait J."/>
            <person name="Bobe J."/>
            <person name="Dillon D."/>
            <person name="Chandos A."/>
            <person name="von Hippel F."/>
            <person name="Guiguen Y."/>
        </authorList>
    </citation>
    <scope>NUCLEOTIDE SEQUENCE</scope>
    <source>
        <strain evidence="1">YG-Jan2019</strain>
    </source>
</reference>
<proteinExistence type="predicted"/>
<sequence length="372" mass="41902">MHWKHLCALITDMGSVTSALTRRSRHAMVKVGSEPEEPGTDPRKKRSVCPNADSLDQKGRQGTTHLLPTVPVGPGSGARKVMTKTSLDAVETSDLSAAKEDKEISATRYSCSQSHNAFLPDMAAGMGVRDKDTHFLNNPRSPEEILAGELPAFNSPHATEMTAIRRKYKKTSQRLRYLVKQLERGEASLVDLKKNLEYAASVLESVYIEETRRLADTEDELSDIQSEFVPTEVRDWLASTFTRQMGLMLRRTEEKPRFRSIVHAVQAGIFVERMYRRTSNMVGISYPSTVISALKHIDKWSFDVFALNEASDNHALKCIFYELLTRYDLINRFKIPVSAVVSFVEALEGGYSKHQNPYHNLKPLSSNLRLAQ</sequence>
<dbReference type="Proteomes" id="UP001157502">
    <property type="component" value="Chromosome 5"/>
</dbReference>
<evidence type="ECO:0000313" key="2">
    <source>
        <dbReference type="Proteomes" id="UP001157502"/>
    </source>
</evidence>
<name>A0ACC2H542_DALPE</name>
<organism evidence="1 2">
    <name type="scientific">Dallia pectoralis</name>
    <name type="common">Alaska blackfish</name>
    <dbReference type="NCBI Taxonomy" id="75939"/>
    <lineage>
        <taxon>Eukaryota</taxon>
        <taxon>Metazoa</taxon>
        <taxon>Chordata</taxon>
        <taxon>Craniata</taxon>
        <taxon>Vertebrata</taxon>
        <taxon>Euteleostomi</taxon>
        <taxon>Actinopterygii</taxon>
        <taxon>Neopterygii</taxon>
        <taxon>Teleostei</taxon>
        <taxon>Protacanthopterygii</taxon>
        <taxon>Esociformes</taxon>
        <taxon>Umbridae</taxon>
        <taxon>Dallia</taxon>
    </lineage>
</organism>
<protein>
    <submittedName>
        <fullName evidence="1">Uncharacterized protein</fullName>
    </submittedName>
</protein>
<comment type="caution">
    <text evidence="1">The sequence shown here is derived from an EMBL/GenBank/DDBJ whole genome shotgun (WGS) entry which is preliminary data.</text>
</comment>
<accession>A0ACC2H542</accession>